<keyword evidence="12" id="KW-1185">Reference proteome</keyword>
<dbReference type="PANTHER" id="PTHR11751">
    <property type="entry name" value="ALANINE AMINOTRANSFERASE"/>
    <property type="match status" value="1"/>
</dbReference>
<dbReference type="PANTHER" id="PTHR11751:SF29">
    <property type="entry name" value="ALANINE TRANSAMINASE"/>
    <property type="match status" value="1"/>
</dbReference>
<evidence type="ECO:0000256" key="4">
    <source>
        <dbReference type="ARBA" id="ARBA00022679"/>
    </source>
</evidence>
<dbReference type="UniPathway" id="UPA00528">
    <property type="reaction ID" value="UER00586"/>
</dbReference>
<dbReference type="InterPro" id="IPR015424">
    <property type="entry name" value="PyrdxlP-dep_Trfase"/>
</dbReference>
<comment type="cofactor">
    <cofactor evidence="1">
        <name>pyridoxal 5'-phosphate</name>
        <dbReference type="ChEBI" id="CHEBI:597326"/>
    </cofactor>
</comment>
<feature type="domain" description="Aminotransferase class I/classII large" evidence="10">
    <location>
        <begin position="97"/>
        <end position="467"/>
    </location>
</feature>
<evidence type="ECO:0000256" key="6">
    <source>
        <dbReference type="ARBA" id="ARBA00025708"/>
    </source>
</evidence>
<evidence type="ECO:0000313" key="11">
    <source>
        <dbReference type="EMBL" id="KFM77957.1"/>
    </source>
</evidence>
<dbReference type="Proteomes" id="UP000054359">
    <property type="component" value="Unassembled WGS sequence"/>
</dbReference>
<keyword evidence="4 11" id="KW-0808">Transferase</keyword>
<evidence type="ECO:0000256" key="3">
    <source>
        <dbReference type="ARBA" id="ARBA00022576"/>
    </source>
</evidence>
<keyword evidence="3 11" id="KW-0032">Aminotransferase</keyword>
<dbReference type="OrthoDB" id="1732682at2759"/>
<dbReference type="GO" id="GO:0004021">
    <property type="term" value="F:L-alanine:2-oxoglutarate aminotransferase activity"/>
    <property type="evidence" value="ECO:0007669"/>
    <property type="project" value="UniProtKB-EC"/>
</dbReference>
<dbReference type="EMBL" id="KK120283">
    <property type="protein sequence ID" value="KFM77957.1"/>
    <property type="molecule type" value="Genomic_DNA"/>
</dbReference>
<name>A0A087UKR8_STEMI</name>
<dbReference type="AlphaFoldDB" id="A0A087UKR8"/>
<dbReference type="FunFam" id="3.90.1150.10:FF:000345">
    <property type="entry name" value="Alanine aminotransferase 2"/>
    <property type="match status" value="1"/>
</dbReference>
<dbReference type="GO" id="GO:0030170">
    <property type="term" value="F:pyridoxal phosphate binding"/>
    <property type="evidence" value="ECO:0007669"/>
    <property type="project" value="InterPro"/>
</dbReference>
<evidence type="ECO:0000256" key="1">
    <source>
        <dbReference type="ARBA" id="ARBA00001933"/>
    </source>
</evidence>
<dbReference type="FunFam" id="3.40.640.10:FF:000236">
    <property type="entry name" value="Alanine aminotransferase 2"/>
    <property type="match status" value="1"/>
</dbReference>
<dbReference type="SUPFAM" id="SSF53383">
    <property type="entry name" value="PLP-dependent transferases"/>
    <property type="match status" value="1"/>
</dbReference>
<dbReference type="Pfam" id="PF00155">
    <property type="entry name" value="Aminotran_1_2"/>
    <property type="match status" value="1"/>
</dbReference>
<evidence type="ECO:0000313" key="12">
    <source>
        <dbReference type="Proteomes" id="UP000054359"/>
    </source>
</evidence>
<organism evidence="11 12">
    <name type="scientific">Stegodyphus mimosarum</name>
    <name type="common">African social velvet spider</name>
    <dbReference type="NCBI Taxonomy" id="407821"/>
    <lineage>
        <taxon>Eukaryota</taxon>
        <taxon>Metazoa</taxon>
        <taxon>Ecdysozoa</taxon>
        <taxon>Arthropoda</taxon>
        <taxon>Chelicerata</taxon>
        <taxon>Arachnida</taxon>
        <taxon>Araneae</taxon>
        <taxon>Araneomorphae</taxon>
        <taxon>Entelegynae</taxon>
        <taxon>Eresoidea</taxon>
        <taxon>Eresidae</taxon>
        <taxon>Stegodyphus</taxon>
    </lineage>
</organism>
<comment type="pathway">
    <text evidence="6">Amino-acid degradation; L-alanine degradation via transaminase pathway; pyruvate from L-alanine: step 1/1.</text>
</comment>
<dbReference type="InterPro" id="IPR015421">
    <property type="entry name" value="PyrdxlP-dep_Trfase_major"/>
</dbReference>
<comment type="similarity">
    <text evidence="7">Belongs to the class-I pyridoxal-phosphate-dependent aminotransferase family. Alanine aminotransferase subfamily.</text>
</comment>
<dbReference type="EC" id="2.6.1.2" evidence="8"/>
<evidence type="ECO:0000256" key="8">
    <source>
        <dbReference type="ARBA" id="ARBA00026106"/>
    </source>
</evidence>
<dbReference type="GO" id="GO:0042853">
    <property type="term" value="P:L-alanine catabolic process"/>
    <property type="evidence" value="ECO:0007669"/>
    <property type="project" value="UniProtKB-UniPathway"/>
</dbReference>
<comment type="subunit">
    <text evidence="2">Homodimer.</text>
</comment>
<dbReference type="OMA" id="IHHEPES"/>
<feature type="non-terminal residue" evidence="11">
    <location>
        <position position="482"/>
    </location>
</feature>
<dbReference type="Gene3D" id="1.10.287.1970">
    <property type="match status" value="1"/>
</dbReference>
<keyword evidence="5" id="KW-0663">Pyridoxal phosphate</keyword>
<reference evidence="11 12" key="1">
    <citation type="submission" date="2013-11" db="EMBL/GenBank/DDBJ databases">
        <title>Genome sequencing of Stegodyphus mimosarum.</title>
        <authorList>
            <person name="Bechsgaard J."/>
        </authorList>
    </citation>
    <scope>NUCLEOTIDE SEQUENCE [LARGE SCALE GENOMIC DNA]</scope>
</reference>
<evidence type="ECO:0000256" key="5">
    <source>
        <dbReference type="ARBA" id="ARBA00022898"/>
    </source>
</evidence>
<dbReference type="InterPro" id="IPR045088">
    <property type="entry name" value="ALAT1/2-like"/>
</dbReference>
<evidence type="ECO:0000256" key="9">
    <source>
        <dbReference type="ARBA" id="ARBA00047412"/>
    </source>
</evidence>
<dbReference type="InterPro" id="IPR015422">
    <property type="entry name" value="PyrdxlP-dep_Trfase_small"/>
</dbReference>
<comment type="catalytic activity">
    <reaction evidence="9">
        <text>L-alanine + 2-oxoglutarate = pyruvate + L-glutamate</text>
        <dbReference type="Rhea" id="RHEA:19453"/>
        <dbReference type="ChEBI" id="CHEBI:15361"/>
        <dbReference type="ChEBI" id="CHEBI:16810"/>
        <dbReference type="ChEBI" id="CHEBI:29985"/>
        <dbReference type="ChEBI" id="CHEBI:57972"/>
        <dbReference type="EC" id="2.6.1.2"/>
    </reaction>
</comment>
<dbReference type="InterPro" id="IPR004839">
    <property type="entry name" value="Aminotransferase_I/II_large"/>
</dbReference>
<evidence type="ECO:0000256" key="2">
    <source>
        <dbReference type="ARBA" id="ARBA00011738"/>
    </source>
</evidence>
<proteinExistence type="inferred from homology"/>
<dbReference type="Gene3D" id="3.90.1150.10">
    <property type="entry name" value="Aspartate Aminotransferase, domain 1"/>
    <property type="match status" value="1"/>
</dbReference>
<dbReference type="Gene3D" id="3.40.640.10">
    <property type="entry name" value="Type I PLP-dependent aspartate aminotransferase-like (Major domain)"/>
    <property type="match status" value="1"/>
</dbReference>
<dbReference type="STRING" id="407821.A0A087UKR8"/>
<gene>
    <name evidence="11" type="ORF">X975_22371</name>
</gene>
<evidence type="ECO:0000259" key="10">
    <source>
        <dbReference type="Pfam" id="PF00155"/>
    </source>
</evidence>
<accession>A0A087UKR8</accession>
<dbReference type="CDD" id="cd00609">
    <property type="entry name" value="AAT_like"/>
    <property type="match status" value="1"/>
</dbReference>
<sequence length="482" mass="54843">MDSAERYLTVDTMNPNLRHLVFPYPSPPVCRGNEIEEKIQKGEKFPFEEVYHVHSGDPQGMGQNPVTFFQQVSVLCFNRALLQSPEFPSDAKKRAMTILENCLGGKTGSYTACPGMLIVRQQAAKFIQKRDGVPASFEDIILTNGATDALRLVLSLFNYNPATKPPGVMLPVPLFPVFSATVTEYGMYSINYYLNEEKQWALDVEELRRAINLAKPYCEPKVLVIINPANPSGFVLSQNDMQNIIKFAYEENLLILADEVYQYNVYDSEAKFYSFKKVIKEMGLPYSNMQLASLFSVSKGFVGECGSRGGYCEFLNLDKDVKEILEKLHFERSSPSMHGQIVLYCITNPPQPDEPSYELFEREKSSILQSLKEKAKYCYGKLNSVEGLSCTKIVGAMFAFPKIEFSKKALKEAQIRGLSPDEFYAMELLEATGVCVLPGYYFRQRPGTYHFRLTILPQMDKLKIAIEYILEFHLKFLEKYKD</sequence>
<protein>
    <recommendedName>
        <fullName evidence="8">alanine transaminase</fullName>
        <ecNumber evidence="8">2.6.1.2</ecNumber>
    </recommendedName>
</protein>
<evidence type="ECO:0000256" key="7">
    <source>
        <dbReference type="ARBA" id="ARBA00025785"/>
    </source>
</evidence>